<dbReference type="PANTHER" id="PTHR11523:SF47">
    <property type="entry name" value="SODIUM_POTASSIUM-TRANSPORTING ATPASE SUBUNIT BETA-3"/>
    <property type="match status" value="1"/>
</dbReference>
<evidence type="ECO:0000256" key="5">
    <source>
        <dbReference type="ARBA" id="ARBA00022538"/>
    </source>
</evidence>
<comment type="caution">
    <text evidence="19">The sequence shown here is derived from an EMBL/GenBank/DDBJ whole genome shotgun (WGS) entry which is preliminary data.</text>
</comment>
<dbReference type="Gene3D" id="2.60.40.1660">
    <property type="entry name" value="Na, k-atpase alpha subunit"/>
    <property type="match status" value="1"/>
</dbReference>
<evidence type="ECO:0000256" key="15">
    <source>
        <dbReference type="ARBA" id="ARBA00023180"/>
    </source>
</evidence>
<keyword evidence="7 18" id="KW-0812">Transmembrane</keyword>
<keyword evidence="5" id="KW-0633">Potassium transport</keyword>
<dbReference type="GO" id="GO:1990573">
    <property type="term" value="P:potassium ion import across plasma membrane"/>
    <property type="evidence" value="ECO:0007669"/>
    <property type="project" value="TreeGrafter"/>
</dbReference>
<evidence type="ECO:0000313" key="19">
    <source>
        <dbReference type="EMBL" id="TRY85176.1"/>
    </source>
</evidence>
<accession>A0A553Q5G9</accession>
<evidence type="ECO:0000256" key="7">
    <source>
        <dbReference type="ARBA" id="ARBA00022692"/>
    </source>
</evidence>
<dbReference type="NCBIfam" id="TIGR01107">
    <property type="entry name" value="Na_K_ATPase_bet"/>
    <property type="match status" value="1"/>
</dbReference>
<keyword evidence="15" id="KW-0325">Glycoprotein</keyword>
<comment type="similarity">
    <text evidence="2">Belongs to the X(+)/potassium ATPases subunit beta family.</text>
</comment>
<feature type="transmembrane region" description="Helical" evidence="18">
    <location>
        <begin position="167"/>
        <end position="198"/>
    </location>
</feature>
<evidence type="ECO:0000256" key="8">
    <source>
        <dbReference type="ARBA" id="ARBA00022958"/>
    </source>
</evidence>
<evidence type="ECO:0000256" key="4">
    <source>
        <dbReference type="ARBA" id="ARBA00022475"/>
    </source>
</evidence>
<evidence type="ECO:0000256" key="13">
    <source>
        <dbReference type="ARBA" id="ARBA00023136"/>
    </source>
</evidence>
<name>A0A553Q5G9_9TELE</name>
<evidence type="ECO:0000256" key="17">
    <source>
        <dbReference type="ARBA" id="ARBA00041204"/>
    </source>
</evidence>
<dbReference type="GO" id="GO:0030007">
    <property type="term" value="P:intracellular potassium ion homeostasis"/>
    <property type="evidence" value="ECO:0007669"/>
    <property type="project" value="TreeGrafter"/>
</dbReference>
<keyword evidence="14" id="KW-1015">Disulfide bond</keyword>
<dbReference type="GO" id="GO:0006883">
    <property type="term" value="P:intracellular sodium ion homeostasis"/>
    <property type="evidence" value="ECO:0007669"/>
    <property type="project" value="TreeGrafter"/>
</dbReference>
<evidence type="ECO:0000256" key="3">
    <source>
        <dbReference type="ARBA" id="ARBA00022448"/>
    </source>
</evidence>
<keyword evidence="10 18" id="KW-1133">Transmembrane helix</keyword>
<evidence type="ECO:0000256" key="1">
    <source>
        <dbReference type="ARBA" id="ARBA00004401"/>
    </source>
</evidence>
<sequence length="461" mass="52775">MANKEEKADDKQSSWKDFIYNPRTGEFIGRTASSWGWVFLYAIHALSLCPSSPHFSSFFFPLKVKLVSRRCRPLTPDQSPLANHEVLQLRDLSDTHAPVLWLIKVIWLMETAQLKQIHFQKNRRSSQSQCGTLNYPIPPHPPPSPLTSAAEGYLYPCMLELCEEDEYLVLLGALIFLFYLAFYGFLAGMFSLTMWVMLQTLDDHTPKYRDRVANPGLMIRPKSLDIEFNRSIPLQYTKYVQHLEVFLQKYNDSLQENNVACPQGMYYEQDDVEEKKVCQFKRSVLRQCSGLADSTFGYSEGQPCVLVKMNRVIGLKPRGDPHILCSAKGDCLDMLPNSCSLAVFHFTIALECLCRDPEDPDELVFGCECCEASLLLLRETPLQMQYFPDEGALDKSYFPYYGKKRHGGYVQPVVAVKLLLGEDDYNTELTVECKVEGSDLLNNDDRDKFLGRVTFRVNVHK</sequence>
<keyword evidence="9" id="KW-0735">Signal-anchor</keyword>
<comment type="subcellular location">
    <subcellularLocation>
        <location evidence="1">Cell membrane</location>
        <topology evidence="1">Single-pass type II membrane protein</topology>
    </subcellularLocation>
</comment>
<evidence type="ECO:0000256" key="2">
    <source>
        <dbReference type="ARBA" id="ARBA00005876"/>
    </source>
</evidence>
<keyword evidence="20" id="KW-1185">Reference proteome</keyword>
<keyword evidence="6" id="KW-0740">Sodium/potassium transport</keyword>
<dbReference type="Proteomes" id="UP000316079">
    <property type="component" value="Unassembled WGS sequence"/>
</dbReference>
<gene>
    <name evidence="19" type="ORF">DNTS_006361</name>
</gene>
<keyword evidence="12" id="KW-0406">Ion transport</keyword>
<dbReference type="GO" id="GO:0001671">
    <property type="term" value="F:ATPase activator activity"/>
    <property type="evidence" value="ECO:0007669"/>
    <property type="project" value="TreeGrafter"/>
</dbReference>
<keyword evidence="11" id="KW-0915">Sodium</keyword>
<keyword evidence="4" id="KW-1003">Cell membrane</keyword>
<keyword evidence="13 18" id="KW-0472">Membrane</keyword>
<evidence type="ECO:0000256" key="14">
    <source>
        <dbReference type="ARBA" id="ARBA00023157"/>
    </source>
</evidence>
<dbReference type="PROSITE" id="PS00391">
    <property type="entry name" value="ATPASE_NA_K_BETA_2"/>
    <property type="match status" value="1"/>
</dbReference>
<evidence type="ECO:0000256" key="9">
    <source>
        <dbReference type="ARBA" id="ARBA00022968"/>
    </source>
</evidence>
<dbReference type="AlphaFoldDB" id="A0A553Q5G9"/>
<dbReference type="InterPro" id="IPR000402">
    <property type="entry name" value="Na/K_ATPase_sub_beta"/>
</dbReference>
<protein>
    <recommendedName>
        <fullName evidence="17">Sodium/potassium-transporting ATPase subunit beta-3</fullName>
    </recommendedName>
</protein>
<evidence type="ECO:0000256" key="16">
    <source>
        <dbReference type="ARBA" id="ARBA00023201"/>
    </source>
</evidence>
<evidence type="ECO:0000256" key="11">
    <source>
        <dbReference type="ARBA" id="ARBA00023053"/>
    </source>
</evidence>
<keyword evidence="3" id="KW-0813">Transport</keyword>
<proteinExistence type="inferred from homology"/>
<keyword evidence="8" id="KW-0630">Potassium</keyword>
<reference evidence="19 20" key="1">
    <citation type="journal article" date="2019" name="Sci. Data">
        <title>Hybrid genome assembly and annotation of Danionella translucida.</title>
        <authorList>
            <person name="Kadobianskyi M."/>
            <person name="Schulze L."/>
            <person name="Schuelke M."/>
            <person name="Judkewitz B."/>
        </authorList>
    </citation>
    <scope>NUCLEOTIDE SEQUENCE [LARGE SCALE GENOMIC DNA]</scope>
    <source>
        <strain evidence="19 20">Bolton</strain>
    </source>
</reference>
<evidence type="ECO:0000313" key="20">
    <source>
        <dbReference type="Proteomes" id="UP000316079"/>
    </source>
</evidence>
<dbReference type="PROSITE" id="PS00390">
    <property type="entry name" value="ATPASE_NA_K_BETA_1"/>
    <property type="match status" value="1"/>
</dbReference>
<keyword evidence="16" id="KW-0739">Sodium transport</keyword>
<evidence type="ECO:0000256" key="18">
    <source>
        <dbReference type="SAM" id="Phobius"/>
    </source>
</evidence>
<dbReference type="GO" id="GO:0036376">
    <property type="term" value="P:sodium ion export across plasma membrane"/>
    <property type="evidence" value="ECO:0007669"/>
    <property type="project" value="TreeGrafter"/>
</dbReference>
<dbReference type="OrthoDB" id="5912413at2759"/>
<dbReference type="Pfam" id="PF00287">
    <property type="entry name" value="Na_K-ATPase"/>
    <property type="match status" value="2"/>
</dbReference>
<dbReference type="STRING" id="623744.A0A553Q5G9"/>
<evidence type="ECO:0000256" key="12">
    <source>
        <dbReference type="ARBA" id="ARBA00023065"/>
    </source>
</evidence>
<organism evidence="19 20">
    <name type="scientific">Danionella cerebrum</name>
    <dbReference type="NCBI Taxonomy" id="2873325"/>
    <lineage>
        <taxon>Eukaryota</taxon>
        <taxon>Metazoa</taxon>
        <taxon>Chordata</taxon>
        <taxon>Craniata</taxon>
        <taxon>Vertebrata</taxon>
        <taxon>Euteleostomi</taxon>
        <taxon>Actinopterygii</taxon>
        <taxon>Neopterygii</taxon>
        <taxon>Teleostei</taxon>
        <taxon>Ostariophysi</taxon>
        <taxon>Cypriniformes</taxon>
        <taxon>Danionidae</taxon>
        <taxon>Danioninae</taxon>
        <taxon>Danionella</taxon>
    </lineage>
</organism>
<dbReference type="GO" id="GO:0005890">
    <property type="term" value="C:sodium:potassium-exchanging ATPase complex"/>
    <property type="evidence" value="ECO:0007669"/>
    <property type="project" value="InterPro"/>
</dbReference>
<dbReference type="EMBL" id="SRMA01026311">
    <property type="protein sequence ID" value="TRY85176.1"/>
    <property type="molecule type" value="Genomic_DNA"/>
</dbReference>
<dbReference type="PANTHER" id="PTHR11523">
    <property type="entry name" value="SODIUM/POTASSIUM-DEPENDENT ATPASE BETA SUBUNIT"/>
    <property type="match status" value="1"/>
</dbReference>
<dbReference type="InterPro" id="IPR038702">
    <property type="entry name" value="Na/K_ATPase_sub_beta_sf"/>
</dbReference>
<evidence type="ECO:0000256" key="6">
    <source>
        <dbReference type="ARBA" id="ARBA00022607"/>
    </source>
</evidence>
<dbReference type="Gene3D" id="1.20.5.170">
    <property type="match status" value="1"/>
</dbReference>
<evidence type="ECO:0000256" key="10">
    <source>
        <dbReference type="ARBA" id="ARBA00022989"/>
    </source>
</evidence>